<dbReference type="InterPro" id="IPR038287">
    <property type="entry name" value="Cse2_sf"/>
</dbReference>
<comment type="caution">
    <text evidence="1">The sequence shown here is derived from an EMBL/GenBank/DDBJ whole genome shotgun (WGS) entry which is preliminary data.</text>
</comment>
<reference evidence="1 2" key="1">
    <citation type="submission" date="2024-01" db="EMBL/GenBank/DDBJ databases">
        <title>Multi-omics insights into the function and evolution of sodium benzoate biodegradation pathways in Benzoatithermus flavus gen. nov., sp. nov. from hot spring.</title>
        <authorList>
            <person name="Hu C.-J."/>
            <person name="Li W.-J."/>
        </authorList>
    </citation>
    <scope>NUCLEOTIDE SEQUENCE [LARGE SCALE GENOMIC DNA]</scope>
    <source>
        <strain evidence="1 2">SYSU G07066</strain>
    </source>
</reference>
<dbReference type="Gene3D" id="1.10.520.40">
    <property type="entry name" value="CRISPR-associated protein Cse2"/>
    <property type="match status" value="1"/>
</dbReference>
<dbReference type="Proteomes" id="UP001375743">
    <property type="component" value="Unassembled WGS sequence"/>
</dbReference>
<dbReference type="EMBL" id="JBBLZC010000003">
    <property type="protein sequence ID" value="MEK0082418.1"/>
    <property type="molecule type" value="Genomic_DNA"/>
</dbReference>
<proteinExistence type="predicted"/>
<sequence length="199" mass="22281">MTLPPDAPARHHGVPEAIAAVARELARETFPKGDLAALRRMDPDRPGTTAAFWSLVTRHVPESLRRDEDAIRRWALVLHGMALMAPDHHRGLRLQGGRTERLGAALRGSDPERPIYAEARLARLLGARGTMFRALVPRLCRQMKAADRPLAWEELAELVLTEGRDEERAERCRERIATAYYRAATADATDHQAEMKDVA</sequence>
<evidence type="ECO:0000313" key="1">
    <source>
        <dbReference type="EMBL" id="MEK0082418.1"/>
    </source>
</evidence>
<accession>A0ABU8XML9</accession>
<dbReference type="NCBIfam" id="TIGR02548">
    <property type="entry name" value="casB_cse2"/>
    <property type="match status" value="1"/>
</dbReference>
<dbReference type="Pfam" id="PF09485">
    <property type="entry name" value="CRISPR_Cse2"/>
    <property type="match status" value="1"/>
</dbReference>
<evidence type="ECO:0000313" key="2">
    <source>
        <dbReference type="Proteomes" id="UP001375743"/>
    </source>
</evidence>
<organism evidence="1 2">
    <name type="scientific">Benzoatithermus flavus</name>
    <dbReference type="NCBI Taxonomy" id="3108223"/>
    <lineage>
        <taxon>Bacteria</taxon>
        <taxon>Pseudomonadati</taxon>
        <taxon>Pseudomonadota</taxon>
        <taxon>Alphaproteobacteria</taxon>
        <taxon>Geminicoccales</taxon>
        <taxon>Geminicoccaceae</taxon>
        <taxon>Benzoatithermus</taxon>
    </lineage>
</organism>
<keyword evidence="2" id="KW-1185">Reference proteome</keyword>
<name>A0ABU8XML9_9PROT</name>
<dbReference type="InterPro" id="IPR013382">
    <property type="entry name" value="CRISPR-assoc_prot_Cse2"/>
</dbReference>
<gene>
    <name evidence="1" type="primary">casB</name>
    <name evidence="1" type="synonym">cse2</name>
    <name evidence="1" type="ORF">U1T56_04600</name>
</gene>
<dbReference type="RefSeq" id="WP_418158268.1">
    <property type="nucleotide sequence ID" value="NZ_JBBLZC010000003.1"/>
</dbReference>
<protein>
    <submittedName>
        <fullName evidence="1">Type I-E CRISPR-associated protein Cse2/CasB</fullName>
    </submittedName>
</protein>